<evidence type="ECO:0000313" key="3">
    <source>
        <dbReference type="Proteomes" id="UP000265520"/>
    </source>
</evidence>
<proteinExistence type="predicted"/>
<accession>A0A392P705</accession>
<comment type="caution">
    <text evidence="2">The sequence shown here is derived from an EMBL/GenBank/DDBJ whole genome shotgun (WGS) entry which is preliminary data.</text>
</comment>
<feature type="coiled-coil region" evidence="1">
    <location>
        <begin position="58"/>
        <end position="138"/>
    </location>
</feature>
<name>A0A392P705_9FABA</name>
<dbReference type="EMBL" id="LXQA010066844">
    <property type="protein sequence ID" value="MCI07838.1"/>
    <property type="molecule type" value="Genomic_DNA"/>
</dbReference>
<evidence type="ECO:0000313" key="2">
    <source>
        <dbReference type="EMBL" id="MCI07838.1"/>
    </source>
</evidence>
<dbReference type="AlphaFoldDB" id="A0A392P705"/>
<sequence>FNSMATSDLRKLALNHETSRAEKTAEEMGLRHTEAEKKYTEHIEGLKSVQLEEIAKLKGKHEEALATAKNDLEDLKKTHAEEKSSLMKEIRLLTLVRNVFMVSLFQIGRQVWDLQADVEELEEDNEALKQSMADKYFDEFQSVVDQVKALFPDLDPEILSQVDVSEALIL</sequence>
<feature type="non-terminal residue" evidence="2">
    <location>
        <position position="1"/>
    </location>
</feature>
<dbReference type="Proteomes" id="UP000265520">
    <property type="component" value="Unassembled WGS sequence"/>
</dbReference>
<reference evidence="2 3" key="1">
    <citation type="journal article" date="2018" name="Front. Plant Sci.">
        <title>Red Clover (Trifolium pratense) and Zigzag Clover (T. medium) - A Picture of Genomic Similarities and Differences.</title>
        <authorList>
            <person name="Dluhosova J."/>
            <person name="Istvanek J."/>
            <person name="Nedelnik J."/>
            <person name="Repkova J."/>
        </authorList>
    </citation>
    <scope>NUCLEOTIDE SEQUENCE [LARGE SCALE GENOMIC DNA]</scope>
    <source>
        <strain evidence="3">cv. 10/8</strain>
        <tissue evidence="2">Leaf</tissue>
    </source>
</reference>
<evidence type="ECO:0000256" key="1">
    <source>
        <dbReference type="SAM" id="Coils"/>
    </source>
</evidence>
<protein>
    <submittedName>
        <fullName evidence="2">Uncharacterized protein</fullName>
    </submittedName>
</protein>
<organism evidence="2 3">
    <name type="scientific">Trifolium medium</name>
    <dbReference type="NCBI Taxonomy" id="97028"/>
    <lineage>
        <taxon>Eukaryota</taxon>
        <taxon>Viridiplantae</taxon>
        <taxon>Streptophyta</taxon>
        <taxon>Embryophyta</taxon>
        <taxon>Tracheophyta</taxon>
        <taxon>Spermatophyta</taxon>
        <taxon>Magnoliopsida</taxon>
        <taxon>eudicotyledons</taxon>
        <taxon>Gunneridae</taxon>
        <taxon>Pentapetalae</taxon>
        <taxon>rosids</taxon>
        <taxon>fabids</taxon>
        <taxon>Fabales</taxon>
        <taxon>Fabaceae</taxon>
        <taxon>Papilionoideae</taxon>
        <taxon>50 kb inversion clade</taxon>
        <taxon>NPAAA clade</taxon>
        <taxon>Hologalegina</taxon>
        <taxon>IRL clade</taxon>
        <taxon>Trifolieae</taxon>
        <taxon>Trifolium</taxon>
    </lineage>
</organism>
<keyword evidence="3" id="KW-1185">Reference proteome</keyword>
<keyword evidence="1" id="KW-0175">Coiled coil</keyword>